<dbReference type="Gene3D" id="2.170.120.12">
    <property type="entry name" value="DNA-directed RNA polymerase, insert domain"/>
    <property type="match status" value="1"/>
</dbReference>
<dbReference type="GO" id="GO:0046983">
    <property type="term" value="F:protein dimerization activity"/>
    <property type="evidence" value="ECO:0007669"/>
    <property type="project" value="InterPro"/>
</dbReference>
<evidence type="ECO:0000259" key="1">
    <source>
        <dbReference type="Pfam" id="PF01000"/>
    </source>
</evidence>
<protein>
    <recommendedName>
        <fullName evidence="1">DNA-directed RNA polymerase insert domain-containing protein</fullName>
    </recommendedName>
</protein>
<proteinExistence type="predicted"/>
<dbReference type="GO" id="GO:0003899">
    <property type="term" value="F:DNA-directed RNA polymerase activity"/>
    <property type="evidence" value="ECO:0007669"/>
    <property type="project" value="InterPro"/>
</dbReference>
<evidence type="ECO:0000313" key="3">
    <source>
        <dbReference type="Proteomes" id="UP001311915"/>
    </source>
</evidence>
<feature type="domain" description="DNA-directed RNA polymerase insert" evidence="1">
    <location>
        <begin position="24"/>
        <end position="85"/>
    </location>
</feature>
<accession>A0AAV9LJJ7</accession>
<sequence length="91" mass="10936">MCWDAKRFTWRNRRNMYHMSKYEKLPHEYSTITGIQESVNEILMNLKEIVLRSNLYGPSHVSTYVKDRRYVTAQDITLPPYVEMLIIHNIS</sequence>
<dbReference type="Proteomes" id="UP001311915">
    <property type="component" value="Unassembled WGS sequence"/>
</dbReference>
<gene>
    <name evidence="2" type="ORF">R3W88_027673</name>
</gene>
<dbReference type="InterPro" id="IPR011262">
    <property type="entry name" value="DNA-dir_RNA_pol_insert"/>
</dbReference>
<dbReference type="AlphaFoldDB" id="A0AAV9LJJ7"/>
<name>A0AAV9LJJ7_9SOLN</name>
<dbReference type="GO" id="GO:0006351">
    <property type="term" value="P:DNA-templated transcription"/>
    <property type="evidence" value="ECO:0007669"/>
    <property type="project" value="InterPro"/>
</dbReference>
<organism evidence="2 3">
    <name type="scientific">Solanum pinnatisectum</name>
    <name type="common">tansyleaf nightshade</name>
    <dbReference type="NCBI Taxonomy" id="50273"/>
    <lineage>
        <taxon>Eukaryota</taxon>
        <taxon>Viridiplantae</taxon>
        <taxon>Streptophyta</taxon>
        <taxon>Embryophyta</taxon>
        <taxon>Tracheophyta</taxon>
        <taxon>Spermatophyta</taxon>
        <taxon>Magnoliopsida</taxon>
        <taxon>eudicotyledons</taxon>
        <taxon>Gunneridae</taxon>
        <taxon>Pentapetalae</taxon>
        <taxon>asterids</taxon>
        <taxon>lamiids</taxon>
        <taxon>Solanales</taxon>
        <taxon>Solanaceae</taxon>
        <taxon>Solanoideae</taxon>
        <taxon>Solaneae</taxon>
        <taxon>Solanum</taxon>
    </lineage>
</organism>
<reference evidence="2 3" key="1">
    <citation type="submission" date="2023-10" db="EMBL/GenBank/DDBJ databases">
        <title>Genome-Wide Identification Analysis in wild type Solanum Pinnatisectum Reveals Some Genes Defensing Phytophthora Infestans.</title>
        <authorList>
            <person name="Sun C."/>
        </authorList>
    </citation>
    <scope>NUCLEOTIDE SEQUENCE [LARGE SCALE GENOMIC DNA]</scope>
    <source>
        <strain evidence="2">LQN</strain>
        <tissue evidence="2">Leaf</tissue>
    </source>
</reference>
<comment type="caution">
    <text evidence="2">The sequence shown here is derived from an EMBL/GenBank/DDBJ whole genome shotgun (WGS) entry which is preliminary data.</text>
</comment>
<dbReference type="InterPro" id="IPR036643">
    <property type="entry name" value="RNApol_insert_sf"/>
</dbReference>
<keyword evidence="3" id="KW-1185">Reference proteome</keyword>
<dbReference type="Pfam" id="PF01000">
    <property type="entry name" value="RNA_pol_A_bac"/>
    <property type="match status" value="1"/>
</dbReference>
<evidence type="ECO:0000313" key="2">
    <source>
        <dbReference type="EMBL" id="KAK4724894.1"/>
    </source>
</evidence>
<dbReference type="SUPFAM" id="SSF56553">
    <property type="entry name" value="Insert subdomain of RNA polymerase alpha subunit"/>
    <property type="match status" value="1"/>
</dbReference>
<dbReference type="EMBL" id="JAWPEI010000006">
    <property type="protein sequence ID" value="KAK4724894.1"/>
    <property type="molecule type" value="Genomic_DNA"/>
</dbReference>